<evidence type="ECO:0000313" key="1">
    <source>
        <dbReference type="EMBL" id="TDP97669.1"/>
    </source>
</evidence>
<proteinExistence type="predicted"/>
<dbReference type="AlphaFoldDB" id="A0A4R6SC75"/>
<organism evidence="1 2">
    <name type="scientific">Labedaea rhizosphaerae</name>
    <dbReference type="NCBI Taxonomy" id="598644"/>
    <lineage>
        <taxon>Bacteria</taxon>
        <taxon>Bacillati</taxon>
        <taxon>Actinomycetota</taxon>
        <taxon>Actinomycetes</taxon>
        <taxon>Pseudonocardiales</taxon>
        <taxon>Pseudonocardiaceae</taxon>
        <taxon>Labedaea</taxon>
    </lineage>
</organism>
<accession>A0A4R6SC75</accession>
<dbReference type="Proteomes" id="UP000295444">
    <property type="component" value="Unassembled WGS sequence"/>
</dbReference>
<name>A0A4R6SC75_LABRH</name>
<keyword evidence="2" id="KW-1185">Reference proteome</keyword>
<sequence length="77" mass="7975">MPERKGLGDSALGHTARFSVAGTDPDGTAVVVGPAGVETAHQVAHDMRRKGFTTVEVRLHYSMASSKVPLAGMSVAV</sequence>
<reference evidence="1 2" key="1">
    <citation type="submission" date="2019-03" db="EMBL/GenBank/DDBJ databases">
        <title>Genomic Encyclopedia of Type Strains, Phase IV (KMG-IV): sequencing the most valuable type-strain genomes for metagenomic binning, comparative biology and taxonomic classification.</title>
        <authorList>
            <person name="Goeker M."/>
        </authorList>
    </citation>
    <scope>NUCLEOTIDE SEQUENCE [LARGE SCALE GENOMIC DNA]</scope>
    <source>
        <strain evidence="1 2">DSM 45361</strain>
    </source>
</reference>
<comment type="caution">
    <text evidence="1">The sequence shown here is derived from an EMBL/GenBank/DDBJ whole genome shotgun (WGS) entry which is preliminary data.</text>
</comment>
<protein>
    <submittedName>
        <fullName evidence="1">Uncharacterized protein</fullName>
    </submittedName>
</protein>
<gene>
    <name evidence="1" type="ORF">EV186_103633</name>
</gene>
<evidence type="ECO:0000313" key="2">
    <source>
        <dbReference type="Proteomes" id="UP000295444"/>
    </source>
</evidence>
<dbReference type="EMBL" id="SNXZ01000003">
    <property type="protein sequence ID" value="TDP97669.1"/>
    <property type="molecule type" value="Genomic_DNA"/>
</dbReference>
<dbReference type="RefSeq" id="WP_133850838.1">
    <property type="nucleotide sequence ID" value="NZ_SNXZ01000003.1"/>
</dbReference>